<feature type="compositionally biased region" description="Low complexity" evidence="1">
    <location>
        <begin position="176"/>
        <end position="193"/>
    </location>
</feature>
<keyword evidence="2" id="KW-0812">Transmembrane</keyword>
<feature type="compositionally biased region" description="Low complexity" evidence="1">
    <location>
        <begin position="398"/>
        <end position="409"/>
    </location>
</feature>
<evidence type="ECO:0000313" key="4">
    <source>
        <dbReference type="Proteomes" id="UP000008366"/>
    </source>
</evidence>
<sequence length="1596" mass="169189">MRPQVALYLPVRRRREDPGRTGASHMDAAAVQAAPLWSRQPPELPHEAEGPVPAHEWLKATAPAGLEQTRAWLPSSLKDHPAVGFIALVGQNRVVVLDPTSMAATQTGPRDLVREAGFRTGQDGLLVSLNDYSFTESELRTADAEVAHRPVPESAPGPLPPVAHFPAWSIAPLTTEQAAEQPPAAPEPSAREPAQPEPARVESEPPNADAAVSDGDDASQTGEETARKGADETIERPPDESDREVPAPASTEAGTKPAPEGVPEAAAPPGVVTAAPASEATPAPAGLEPAPAAPGGSLAESSEVPATSVEETQTQEAFEDKIEQASPQPEDAEEAAADEPAAAPDPLPVEEPIPATTDPEDAVPASAPVEARPEQEAIEHTTATESQEREQESLEANVDAGDAPAAVAAPGATKELGLAGLAEPIAAGPAPTGGGGGGAMPEPPTPAPPPDTATMSPQAGVAAAAALRPLEAAQALGGVGSAVETTAQQEGEHLQAEFPTVDVGGDGSGGSAVVVDAESPREDRVEKVEGAPSKPTPAPPPTREPDPAPTAGIPTPRVTDSEAGTVRPEDAERVATAVESMPTTDPTIDTSAGPAPPLQRTGEADPSLIAGQRAALDATVAEHRTQGAAEVAAPAGEREVRDRSPRVTLHGPRIAGPGGDSRMGTPVADEAIGIIAEEKQGPQVRAEIARAQGDMAEERDAHRTKVAEEKTKADTEIAAAKAESAKEQRAEKGRVAREVGEARTEWAGEQNAKVKETDEKARKQVTSADEEIGKTETKGQQDAAAELRKGEGEARDAKVKAEAEAAAKKREAERKKKEESGGIFGWIASKVTSFFNALKEAITKVFDLAKALVKRAIEAAKKAALAVIEGIRKAVVVLIRAVGAALIALGDVLLAAFPGLRKKWRTFIQRKVKAAEAAVNKLADALKVSVTKLLDALGRAFEFLLDFYKKALLAVVGIAQKAALAAIAVAKAVADALGTWVGIIKDIASGPLAWIRHLGAAAVDGIRNHLWKAFKREVRLWFDSKLEEVLGLGSAIWGVLKGGGIALAEVGRMAFEALKSAIPVALIQLLIEKLVAMIIPAAGAVMAIIEGLQAAWGTVQRMLSAFGKFIAFLKAVAKGGAGPQFADLVASAAIVVIDFVANWLLKRLRKPAAAVGNKVRAIARKLLAVLKNVAKKAGRAARKVVTKVKGALRRAGKRFTDWRTKRQARRDARRGKDPKAEAARRKREREEAKQRRLDRAVRELKPAAEAMFRRGVGSIRLMVKLGYWRARYRLTSLKLEGGTLVARVNPSRPLTRAEQLQLGAALEDILRKAEDAYLASYVEAREKEARREELTQSDPARHYSTETHLRFKEAAETGRGLSWSPTRSGRRYVARERLPAGGHATFWRPRLKADRESGVGVPADIRAIPSSTSIAMGAGLDKYVRFARKETSLDISRKADTLLELEGVRKAGMSTALDVLWATSEAEVAAAPERSRAPLSRRLARANLTSANPMAPPHATQAVRAEEAGTIEGKHAKAIAERKRRVAQIFLRLRELMRSNKDVYGDGSSAVAALADAFSKWFEARKPGSRATETERDQFEATLKDSLVLFLKNYKR</sequence>
<feature type="compositionally biased region" description="Basic and acidic residues" evidence="1">
    <location>
        <begin position="723"/>
        <end position="762"/>
    </location>
</feature>
<keyword evidence="2" id="KW-0472">Membrane</keyword>
<feature type="compositionally biased region" description="Basic and acidic residues" evidence="1">
    <location>
        <begin position="696"/>
        <end position="715"/>
    </location>
</feature>
<comment type="caution">
    <text evidence="3">The sequence shown here is derived from an EMBL/GenBank/DDBJ whole genome shotgun (WGS) entry which is preliminary data.</text>
</comment>
<feature type="region of interest" description="Disordered" evidence="1">
    <location>
        <begin position="692"/>
        <end position="802"/>
    </location>
</feature>
<feature type="transmembrane region" description="Helical" evidence="2">
    <location>
        <begin position="877"/>
        <end position="900"/>
    </location>
</feature>
<organism evidence="3 4">
    <name type="scientific">Kineosphaera limosa NBRC 100340</name>
    <dbReference type="NCBI Taxonomy" id="1184609"/>
    <lineage>
        <taxon>Bacteria</taxon>
        <taxon>Bacillati</taxon>
        <taxon>Actinomycetota</taxon>
        <taxon>Actinomycetes</taxon>
        <taxon>Micrococcales</taxon>
        <taxon>Dermatophilaceae</taxon>
        <taxon>Kineosphaera</taxon>
    </lineage>
</organism>
<feature type="region of interest" description="Disordered" evidence="1">
    <location>
        <begin position="1"/>
        <end position="25"/>
    </location>
</feature>
<feature type="region of interest" description="Disordered" evidence="1">
    <location>
        <begin position="478"/>
        <end position="604"/>
    </location>
</feature>
<name>K6WF49_9MICO</name>
<accession>K6WF49</accession>
<feature type="region of interest" description="Disordered" evidence="1">
    <location>
        <begin position="423"/>
        <end position="462"/>
    </location>
</feature>
<proteinExistence type="predicted"/>
<feature type="compositionally biased region" description="Low complexity" evidence="1">
    <location>
        <begin position="257"/>
        <end position="303"/>
    </location>
</feature>
<dbReference type="OrthoDB" id="9153660at2"/>
<dbReference type="STRING" id="1184609.KILIM_087_00150"/>
<feature type="region of interest" description="Disordered" evidence="1">
    <location>
        <begin position="621"/>
        <end position="666"/>
    </location>
</feature>
<dbReference type="RefSeq" id="WP_006594442.1">
    <property type="nucleotide sequence ID" value="NZ_BAHD01000087.1"/>
</dbReference>
<feature type="compositionally biased region" description="Pro residues" evidence="1">
    <location>
        <begin position="441"/>
        <end position="451"/>
    </location>
</feature>
<feature type="compositionally biased region" description="Basic and acidic residues" evidence="1">
    <location>
        <begin position="518"/>
        <end position="529"/>
    </location>
</feature>
<feature type="transmembrane region" description="Helical" evidence="2">
    <location>
        <begin position="1074"/>
        <end position="1096"/>
    </location>
</feature>
<feature type="region of interest" description="Disordered" evidence="1">
    <location>
        <begin position="144"/>
        <end position="409"/>
    </location>
</feature>
<reference evidence="3 4" key="1">
    <citation type="submission" date="2012-08" db="EMBL/GenBank/DDBJ databases">
        <title>Whole genome shotgun sequence of Kineosphaera limosa NBRC 100340.</title>
        <authorList>
            <person name="Yoshida I."/>
            <person name="Isaki S."/>
            <person name="Hosoyama A."/>
            <person name="Tsuchikane K."/>
            <person name="Katsumata H."/>
            <person name="Ando Y."/>
            <person name="Ohji S."/>
            <person name="Hamada M."/>
            <person name="Tamura T."/>
            <person name="Yamazoe A."/>
            <person name="Yamazaki S."/>
            <person name="Fujita N."/>
        </authorList>
    </citation>
    <scope>NUCLEOTIDE SEQUENCE [LARGE SCALE GENOMIC DNA]</scope>
    <source>
        <strain evidence="3 4">NBRC 100340</strain>
    </source>
</reference>
<evidence type="ECO:0000256" key="2">
    <source>
        <dbReference type="SAM" id="Phobius"/>
    </source>
</evidence>
<keyword evidence="2" id="KW-1133">Transmembrane helix</keyword>
<protein>
    <submittedName>
        <fullName evidence="3">Uncharacterized protein</fullName>
    </submittedName>
</protein>
<keyword evidence="4" id="KW-1185">Reference proteome</keyword>
<feature type="compositionally biased region" description="Polar residues" evidence="1">
    <location>
        <begin position="581"/>
        <end position="590"/>
    </location>
</feature>
<feature type="region of interest" description="Disordered" evidence="1">
    <location>
        <begin position="1203"/>
        <end position="1237"/>
    </location>
</feature>
<feature type="compositionally biased region" description="Basic and acidic residues" evidence="1">
    <location>
        <begin position="224"/>
        <end position="245"/>
    </location>
</feature>
<feature type="compositionally biased region" description="Basic and acidic residues" evidence="1">
    <location>
        <begin position="1214"/>
        <end position="1237"/>
    </location>
</feature>
<feature type="compositionally biased region" description="Pro residues" evidence="1">
    <location>
        <begin position="153"/>
        <end position="163"/>
    </location>
</feature>
<evidence type="ECO:0000313" key="3">
    <source>
        <dbReference type="EMBL" id="GAB97910.1"/>
    </source>
</evidence>
<dbReference type="PANTHER" id="PTHR34491">
    <property type="entry name" value="A-TYPE INCLUSION PROTEIN, PUTATIVE-RELATED"/>
    <property type="match status" value="1"/>
</dbReference>
<dbReference type="Proteomes" id="UP000008366">
    <property type="component" value="Unassembled WGS sequence"/>
</dbReference>
<gene>
    <name evidence="3" type="ORF">KILIM_087_00150</name>
</gene>
<dbReference type="EMBL" id="BAHD01000087">
    <property type="protein sequence ID" value="GAB97910.1"/>
    <property type="molecule type" value="Genomic_DNA"/>
</dbReference>
<dbReference type="eggNOG" id="COG3064">
    <property type="taxonomic scope" value="Bacteria"/>
</dbReference>
<feature type="compositionally biased region" description="Basic and acidic residues" evidence="1">
    <location>
        <begin position="636"/>
        <end position="645"/>
    </location>
</feature>
<dbReference type="PANTHER" id="PTHR34491:SF74">
    <property type="entry name" value="DUF4456 DOMAIN-CONTAINING PROTEIN"/>
    <property type="match status" value="1"/>
</dbReference>
<feature type="compositionally biased region" description="Basic and acidic residues" evidence="1">
    <location>
        <begin position="771"/>
        <end position="802"/>
    </location>
</feature>
<evidence type="ECO:0000256" key="1">
    <source>
        <dbReference type="SAM" id="MobiDB-lite"/>
    </source>
</evidence>